<evidence type="ECO:0000313" key="2">
    <source>
        <dbReference type="EMBL" id="OBR63758.1"/>
    </source>
</evidence>
<dbReference type="EMBL" id="LYPA01000069">
    <property type="protein sequence ID" value="OBR63758.1"/>
    <property type="molecule type" value="Genomic_DNA"/>
</dbReference>
<accession>A0A1A5YDU4</accession>
<evidence type="ECO:0000256" key="1">
    <source>
        <dbReference type="SAM" id="MobiDB-lite"/>
    </source>
</evidence>
<dbReference type="Proteomes" id="UP000092024">
    <property type="component" value="Unassembled WGS sequence"/>
</dbReference>
<dbReference type="AlphaFoldDB" id="A0A1A5YDU4"/>
<protein>
    <submittedName>
        <fullName evidence="2">Uncharacterized protein</fullName>
    </submittedName>
</protein>
<keyword evidence="3" id="KW-1185">Reference proteome</keyword>
<gene>
    <name evidence="2" type="ORF">A7K91_17730</name>
</gene>
<name>A0A1A5YDU4_9BACL</name>
<organism evidence="2 3">
    <name type="scientific">Paenibacillus oryzae</name>
    <dbReference type="NCBI Taxonomy" id="1844972"/>
    <lineage>
        <taxon>Bacteria</taxon>
        <taxon>Bacillati</taxon>
        <taxon>Bacillota</taxon>
        <taxon>Bacilli</taxon>
        <taxon>Bacillales</taxon>
        <taxon>Paenibacillaceae</taxon>
        <taxon>Paenibacillus</taxon>
    </lineage>
</organism>
<dbReference type="STRING" id="1844972.A7K91_17730"/>
<comment type="caution">
    <text evidence="2">The sequence shown here is derived from an EMBL/GenBank/DDBJ whole genome shotgun (WGS) entry which is preliminary data.</text>
</comment>
<proteinExistence type="predicted"/>
<sequence>MRVTGPHLLSKQKTVEKTESEGEMQMDSDQDIKAAMDIFRSDHWKHEAKTSSWKVLLMRTLLRKIV</sequence>
<feature type="region of interest" description="Disordered" evidence="1">
    <location>
        <begin position="1"/>
        <end position="26"/>
    </location>
</feature>
<reference evidence="2 3" key="1">
    <citation type="submission" date="2016-05" db="EMBL/GenBank/DDBJ databases">
        <title>Paenibacillus oryzae. sp. nov., isolated from the rice root.</title>
        <authorList>
            <person name="Zhang J."/>
            <person name="Zhang X."/>
        </authorList>
    </citation>
    <scope>NUCLEOTIDE SEQUENCE [LARGE SCALE GENOMIC DNA]</scope>
    <source>
        <strain evidence="2 3">1DrF-4</strain>
    </source>
</reference>
<evidence type="ECO:0000313" key="3">
    <source>
        <dbReference type="Proteomes" id="UP000092024"/>
    </source>
</evidence>